<keyword evidence="3" id="KW-1185">Reference proteome</keyword>
<name>A0A317VSL6_ASPEC</name>
<evidence type="ECO:0000313" key="2">
    <source>
        <dbReference type="EMBL" id="PWY75912.1"/>
    </source>
</evidence>
<dbReference type="AlphaFoldDB" id="A0A317VSL6"/>
<protein>
    <submittedName>
        <fullName evidence="2">Uncharacterized protein</fullName>
    </submittedName>
</protein>
<reference evidence="2" key="1">
    <citation type="submission" date="2016-12" db="EMBL/GenBank/DDBJ databases">
        <title>The genomes of Aspergillus section Nigri reveals drivers in fungal speciation.</title>
        <authorList>
            <consortium name="DOE Joint Genome Institute"/>
            <person name="Vesth T.C."/>
            <person name="Nybo J."/>
            <person name="Theobald S."/>
            <person name="Brandl J."/>
            <person name="Frisvad J.C."/>
            <person name="Nielsen K.F."/>
            <person name="Lyhne E.K."/>
            <person name="Kogle M.E."/>
            <person name="Kuo A."/>
            <person name="Riley R."/>
            <person name="Clum A."/>
            <person name="Nolan M."/>
            <person name="Lipzen A."/>
            <person name="Salamov A."/>
            <person name="Henrissat B."/>
            <person name="Wiebenga A."/>
            <person name="De vries R.P."/>
            <person name="Grigoriev I.V."/>
            <person name="Mortensen U.H."/>
            <person name="Andersen M.R."/>
            <person name="Baker S.E."/>
        </authorList>
    </citation>
    <scope>NUCLEOTIDE SEQUENCE</scope>
    <source>
        <strain evidence="2">CBS 122712</strain>
    </source>
</reference>
<organism evidence="2 3">
    <name type="scientific">Aspergillus eucalypticola (strain CBS 122712 / IBT 29274)</name>
    <dbReference type="NCBI Taxonomy" id="1448314"/>
    <lineage>
        <taxon>Eukaryota</taxon>
        <taxon>Fungi</taxon>
        <taxon>Dikarya</taxon>
        <taxon>Ascomycota</taxon>
        <taxon>Pezizomycotina</taxon>
        <taxon>Eurotiomycetes</taxon>
        <taxon>Eurotiomycetidae</taxon>
        <taxon>Eurotiales</taxon>
        <taxon>Aspergillaceae</taxon>
        <taxon>Aspergillus</taxon>
        <taxon>Aspergillus subgen. Circumdati</taxon>
    </lineage>
</organism>
<keyword evidence="1" id="KW-0472">Membrane</keyword>
<keyword evidence="1" id="KW-1133">Transmembrane helix</keyword>
<dbReference type="Proteomes" id="UP000246171">
    <property type="component" value="Unassembled WGS sequence"/>
</dbReference>
<dbReference type="EMBL" id="MSFU01000009">
    <property type="protein sequence ID" value="PWY75912.1"/>
    <property type="molecule type" value="Genomic_DNA"/>
</dbReference>
<dbReference type="GeneID" id="37053002"/>
<dbReference type="RefSeq" id="XP_025389442.1">
    <property type="nucleotide sequence ID" value="XM_025531040.1"/>
</dbReference>
<feature type="transmembrane region" description="Helical" evidence="1">
    <location>
        <begin position="5"/>
        <end position="26"/>
    </location>
</feature>
<proteinExistence type="predicted"/>
<gene>
    <name evidence="2" type="ORF">BO83DRAFT_377621</name>
</gene>
<evidence type="ECO:0000256" key="1">
    <source>
        <dbReference type="SAM" id="Phobius"/>
    </source>
</evidence>
<sequence>MHASLINCIIATAIPAFTLASIYIPPLELVDWPHYLHVLIIHLIISDCLPQSGH</sequence>
<accession>A0A317VSL6</accession>
<comment type="caution">
    <text evidence="2">The sequence shown here is derived from an EMBL/GenBank/DDBJ whole genome shotgun (WGS) entry which is preliminary data.</text>
</comment>
<dbReference type="VEuPathDB" id="FungiDB:BO83DRAFT_377621"/>
<evidence type="ECO:0000313" key="3">
    <source>
        <dbReference type="Proteomes" id="UP000246171"/>
    </source>
</evidence>
<keyword evidence="1" id="KW-0812">Transmembrane</keyword>